<evidence type="ECO:0000256" key="4">
    <source>
        <dbReference type="ARBA" id="ARBA00060888"/>
    </source>
</evidence>
<dbReference type="GO" id="GO:0046872">
    <property type="term" value="F:metal ion binding"/>
    <property type="evidence" value="ECO:0007669"/>
    <property type="project" value="InterPro"/>
</dbReference>
<dbReference type="InterPro" id="IPR000182">
    <property type="entry name" value="GNAT_dom"/>
</dbReference>
<dbReference type="SMART" id="SM00881">
    <property type="entry name" value="CoA_binding"/>
    <property type="match status" value="1"/>
</dbReference>
<dbReference type="Pfam" id="PF13549">
    <property type="entry name" value="ATP-grasp_5"/>
    <property type="match status" value="1"/>
</dbReference>
<evidence type="ECO:0000259" key="6">
    <source>
        <dbReference type="PROSITE" id="PS50975"/>
    </source>
</evidence>
<name>A0A1Z4VLR3_9GAMM</name>
<evidence type="ECO:0000256" key="3">
    <source>
        <dbReference type="ARBA" id="ARBA00022840"/>
    </source>
</evidence>
<dbReference type="CDD" id="cd04301">
    <property type="entry name" value="NAT_SF"/>
    <property type="match status" value="1"/>
</dbReference>
<dbReference type="InterPro" id="IPR003781">
    <property type="entry name" value="CoA-bd"/>
</dbReference>
<dbReference type="InterPro" id="IPR051538">
    <property type="entry name" value="Acyl-CoA_Synth/Transferase"/>
</dbReference>
<sequence length="895" mass="95497">MGPHYLNRLFSPDSIAVFGASDRAGSVGSIVFRNLREGGFKGALFAVNPKHRKVQDQRAYKDLAAIGKPVDLAVIATPAATVSGIIAQCGQAGVRAAVVLSAGFGEAAAGDAGERLQRELLETARQQGVRILGPNCLGIMRPDAGLNATFSHNIARRGKLALVSQSGALCTAVLDWAQAEGIGFSAMVSLGDAADVDFGDLLSYLALDPWTRAILLYVEGIRDARSFLSGLRIAARMKPVVVVKAGRHADGSRAAVSHTGALIGGDDVFHAALRRAGAVRAYTIKQLFNAAEILGGGEHRVRGSRLAIVTNGGGPGVMATDRAAELGVALAELAPATLQALEQALPAHWSHANPVDLLGDAGPERYGAAVEACLRDPGVDGVLAMLTPQAMTDAAGCAEAVSAAAGHGARPLITCWMGGPHVAAAHALFNRRGIPHLDTPEAAVEAFAYLASHRRNQELLLQVPGPLGRRSRPDLEGARLIIEEALASGRSSLSTLETKAVLHAFGLPVVPTMEAATANDALVAAEALGFPVALKINSPDISHKSDVAGVRLNITSAADVRSTFNDLLEAARSRRPDAELRGVTVEPMYRRANGRELLIGVVRDPVFGPAISIGAGGTMVEVMEDRCVSLPPLNRFIARGMIERTRAWKMLQAWRNLPAVDFTALEDVLLRVSELVCELPQLLELDINPLIVDEQGALAVDARLVVAYPQPGARRYAHMAIHPYPGGLETREQLADGTDVILRPIRPEDADIEKDFIRRLSSQSKYFRFMQALQELTPEMLVRFTQIDYDLEMALIAVVGEGGGEREIGVARYSTNPDGRSCEFAIVVADEWQHKGVGNRLMARLMEIARARGLEEIEGEVLAANQEMLAMAAKLGFKVTVSDEDPKLKHISRCL</sequence>
<dbReference type="GO" id="GO:0005524">
    <property type="term" value="F:ATP binding"/>
    <property type="evidence" value="ECO:0007669"/>
    <property type="project" value="UniProtKB-UniRule"/>
</dbReference>
<evidence type="ECO:0000259" key="7">
    <source>
        <dbReference type="PROSITE" id="PS51186"/>
    </source>
</evidence>
<dbReference type="GO" id="GO:0016747">
    <property type="term" value="F:acyltransferase activity, transferring groups other than amino-acyl groups"/>
    <property type="evidence" value="ECO:0007669"/>
    <property type="project" value="InterPro"/>
</dbReference>
<evidence type="ECO:0000313" key="9">
    <source>
        <dbReference type="Proteomes" id="UP000218765"/>
    </source>
</evidence>
<dbReference type="OrthoDB" id="9807426at2"/>
<dbReference type="Pfam" id="PF19045">
    <property type="entry name" value="Ligase_CoA_2"/>
    <property type="match status" value="1"/>
</dbReference>
<evidence type="ECO:0000256" key="5">
    <source>
        <dbReference type="PROSITE-ProRule" id="PRU00409"/>
    </source>
</evidence>
<evidence type="ECO:0000256" key="1">
    <source>
        <dbReference type="ARBA" id="ARBA00022598"/>
    </source>
</evidence>
<accession>A0A1Z4VLR3</accession>
<dbReference type="FunFam" id="3.30.1490.20:FF:000020">
    <property type="entry name" value="Protein lysine acetyltransferase"/>
    <property type="match status" value="1"/>
</dbReference>
<keyword evidence="3 5" id="KW-0067">ATP-binding</keyword>
<protein>
    <submittedName>
        <fullName evidence="8">Acyl-CoA synthetase</fullName>
    </submittedName>
</protein>
<dbReference type="Pfam" id="PF00583">
    <property type="entry name" value="Acetyltransf_1"/>
    <property type="match status" value="1"/>
</dbReference>
<dbReference type="EMBL" id="AP018052">
    <property type="protein sequence ID" value="BAZ92539.1"/>
    <property type="molecule type" value="Genomic_DNA"/>
</dbReference>
<dbReference type="InterPro" id="IPR016102">
    <property type="entry name" value="Succinyl-CoA_synth-like"/>
</dbReference>
<dbReference type="Pfam" id="PF13607">
    <property type="entry name" value="Succ_CoA_lig"/>
    <property type="match status" value="1"/>
</dbReference>
<dbReference type="Proteomes" id="UP000218765">
    <property type="component" value="Chromosome"/>
</dbReference>
<dbReference type="InterPro" id="IPR011761">
    <property type="entry name" value="ATP-grasp"/>
</dbReference>
<dbReference type="Gene3D" id="3.40.50.261">
    <property type="entry name" value="Succinyl-CoA synthetase domains"/>
    <property type="match status" value="2"/>
</dbReference>
<dbReference type="PANTHER" id="PTHR43334">
    <property type="entry name" value="ACETATE--COA LIGASE [ADP-FORMING]"/>
    <property type="match status" value="1"/>
</dbReference>
<keyword evidence="1" id="KW-0436">Ligase</keyword>
<dbReference type="PROSITE" id="PS51186">
    <property type="entry name" value="GNAT"/>
    <property type="match status" value="1"/>
</dbReference>
<dbReference type="InterPro" id="IPR016181">
    <property type="entry name" value="Acyl_CoA_acyltransferase"/>
</dbReference>
<dbReference type="PROSITE" id="PS50975">
    <property type="entry name" value="ATP_GRASP"/>
    <property type="match status" value="1"/>
</dbReference>
<dbReference type="InterPro" id="IPR013815">
    <property type="entry name" value="ATP_grasp_subdomain_1"/>
</dbReference>
<keyword evidence="9" id="KW-1185">Reference proteome</keyword>
<dbReference type="SUPFAM" id="SSF52210">
    <property type="entry name" value="Succinyl-CoA synthetase domains"/>
    <property type="match status" value="2"/>
</dbReference>
<evidence type="ECO:0000256" key="2">
    <source>
        <dbReference type="ARBA" id="ARBA00022741"/>
    </source>
</evidence>
<dbReference type="Gene3D" id="3.30.1490.20">
    <property type="entry name" value="ATP-grasp fold, A domain"/>
    <property type="match status" value="1"/>
</dbReference>
<organism evidence="8 9">
    <name type="scientific">Thiohalobacter thiocyanaticus</name>
    <dbReference type="NCBI Taxonomy" id="585455"/>
    <lineage>
        <taxon>Bacteria</taxon>
        <taxon>Pseudomonadati</taxon>
        <taxon>Pseudomonadota</taxon>
        <taxon>Gammaproteobacteria</taxon>
        <taxon>Thiohalobacterales</taxon>
        <taxon>Thiohalobacteraceae</taxon>
        <taxon>Thiohalobacter</taxon>
    </lineage>
</organism>
<keyword evidence="2 5" id="KW-0547">Nucleotide-binding</keyword>
<dbReference type="InterPro" id="IPR032875">
    <property type="entry name" value="Succ_CoA_lig_flav_dom"/>
</dbReference>
<dbReference type="GO" id="GO:0043758">
    <property type="term" value="F:acetate-CoA ligase (ADP-forming) activity"/>
    <property type="evidence" value="ECO:0007669"/>
    <property type="project" value="InterPro"/>
</dbReference>
<feature type="domain" description="ATP-grasp" evidence="6">
    <location>
        <begin position="499"/>
        <end position="535"/>
    </location>
</feature>
<dbReference type="AlphaFoldDB" id="A0A1Z4VLR3"/>
<dbReference type="InterPro" id="IPR043938">
    <property type="entry name" value="Ligase_CoA_dom"/>
</dbReference>
<gene>
    <name evidence="8" type="ORF">FOKN1_0134</name>
</gene>
<dbReference type="SUPFAM" id="SSF55729">
    <property type="entry name" value="Acyl-CoA N-acyltransferases (Nat)"/>
    <property type="match status" value="1"/>
</dbReference>
<proteinExistence type="inferred from homology"/>
<dbReference type="SUPFAM" id="SSF51735">
    <property type="entry name" value="NAD(P)-binding Rossmann-fold domains"/>
    <property type="match status" value="1"/>
</dbReference>
<dbReference type="Pfam" id="PF13380">
    <property type="entry name" value="CoA_binding_2"/>
    <property type="match status" value="1"/>
</dbReference>
<dbReference type="PANTHER" id="PTHR43334:SF1">
    <property type="entry name" value="3-HYDROXYPROPIONATE--COA LIGASE [ADP-FORMING]"/>
    <property type="match status" value="1"/>
</dbReference>
<reference evidence="8 9" key="1">
    <citation type="submission" date="2017-05" db="EMBL/GenBank/DDBJ databases">
        <title>Thiocyanate degradation by Thiohalobacter thiocyanaticus FOKN1.</title>
        <authorList>
            <person name="Oshiki M."/>
            <person name="Fukushima T."/>
            <person name="Kawano S."/>
            <person name="Nakagawa J."/>
        </authorList>
    </citation>
    <scope>NUCLEOTIDE SEQUENCE [LARGE SCALE GENOMIC DNA]</scope>
    <source>
        <strain evidence="8 9">FOKN1</strain>
    </source>
</reference>
<dbReference type="Gene3D" id="3.40.50.720">
    <property type="entry name" value="NAD(P)-binding Rossmann-like Domain"/>
    <property type="match status" value="1"/>
</dbReference>
<dbReference type="InterPro" id="IPR036291">
    <property type="entry name" value="NAD(P)-bd_dom_sf"/>
</dbReference>
<evidence type="ECO:0000313" key="8">
    <source>
        <dbReference type="EMBL" id="BAZ92539.1"/>
    </source>
</evidence>
<dbReference type="Gene3D" id="3.30.470.20">
    <property type="entry name" value="ATP-grasp fold, B domain"/>
    <property type="match status" value="1"/>
</dbReference>
<dbReference type="Gene3D" id="3.40.630.30">
    <property type="match status" value="1"/>
</dbReference>
<comment type="similarity">
    <text evidence="4">In the N-terminal section; belongs to the acetate CoA ligase alpha subunit family.</text>
</comment>
<dbReference type="RefSeq" id="WP_096367427.1">
    <property type="nucleotide sequence ID" value="NZ_AP018052.1"/>
</dbReference>
<dbReference type="KEGG" id="ttc:FOKN1_0134"/>
<dbReference type="SUPFAM" id="SSF56059">
    <property type="entry name" value="Glutathione synthetase ATP-binding domain-like"/>
    <property type="match status" value="1"/>
</dbReference>
<feature type="domain" description="N-acetyltransferase" evidence="7">
    <location>
        <begin position="740"/>
        <end position="895"/>
    </location>
</feature>